<dbReference type="Proteomes" id="UP001610818">
    <property type="component" value="Unassembled WGS sequence"/>
</dbReference>
<keyword evidence="1" id="KW-0812">Transmembrane</keyword>
<feature type="transmembrane region" description="Helical" evidence="1">
    <location>
        <begin position="66"/>
        <end position="84"/>
    </location>
</feature>
<comment type="caution">
    <text evidence="2">The sequence shown here is derived from an EMBL/GenBank/DDBJ whole genome shotgun (WGS) entry which is preliminary data.</text>
</comment>
<dbReference type="RefSeq" id="WP_397709449.1">
    <property type="nucleotide sequence ID" value="NZ_JBIRGN010000002.1"/>
</dbReference>
<keyword evidence="1" id="KW-0472">Membrane</keyword>
<keyword evidence="3" id="KW-1185">Reference proteome</keyword>
<feature type="transmembrane region" description="Helical" evidence="1">
    <location>
        <begin position="12"/>
        <end position="36"/>
    </location>
</feature>
<name>A0ABW7QK73_9ACTN</name>
<organism evidence="2 3">
    <name type="scientific">Streptomyces longisporoflavus</name>
    <dbReference type="NCBI Taxonomy" id="28044"/>
    <lineage>
        <taxon>Bacteria</taxon>
        <taxon>Bacillati</taxon>
        <taxon>Actinomycetota</taxon>
        <taxon>Actinomycetes</taxon>
        <taxon>Kitasatosporales</taxon>
        <taxon>Streptomycetaceae</taxon>
        <taxon>Streptomyces</taxon>
    </lineage>
</organism>
<sequence>MRDNRATNRRRRGGAGAVLGAAVVTMGLIAGTFYIFSCGVMPGLGRSNDRVFIEVMQNMNDAFNNPVFFASFIGALLCTAVSAWQLRGTSSFRWVLAALVAYLLAFAITSGVNVPLNDELADAGDPAKISDPAAVRERFEDVWLAWNAVRTVLSTAAIGLLARALVLWGRAGRDDRARQSAYLDPAADPAAGSSASR</sequence>
<evidence type="ECO:0000313" key="2">
    <source>
        <dbReference type="EMBL" id="MFH8544924.1"/>
    </source>
</evidence>
<protein>
    <submittedName>
        <fullName evidence="2">DUF1772 domain-containing protein</fullName>
    </submittedName>
</protein>
<feature type="transmembrane region" description="Helical" evidence="1">
    <location>
        <begin position="148"/>
        <end position="168"/>
    </location>
</feature>
<accession>A0ABW7QK73</accession>
<dbReference type="Pfam" id="PF08592">
    <property type="entry name" value="Anthrone_oxy"/>
    <property type="match status" value="1"/>
</dbReference>
<evidence type="ECO:0000256" key="1">
    <source>
        <dbReference type="SAM" id="Phobius"/>
    </source>
</evidence>
<dbReference type="EMBL" id="JBIRGQ010000002">
    <property type="protein sequence ID" value="MFH8544924.1"/>
    <property type="molecule type" value="Genomic_DNA"/>
</dbReference>
<feature type="transmembrane region" description="Helical" evidence="1">
    <location>
        <begin position="91"/>
        <end position="112"/>
    </location>
</feature>
<reference evidence="2 3" key="1">
    <citation type="submission" date="2024-10" db="EMBL/GenBank/DDBJ databases">
        <title>The Natural Products Discovery Center: Release of the First 8490 Sequenced Strains for Exploring Actinobacteria Biosynthetic Diversity.</title>
        <authorList>
            <person name="Kalkreuter E."/>
            <person name="Kautsar S.A."/>
            <person name="Yang D."/>
            <person name="Bader C.D."/>
            <person name="Teijaro C.N."/>
            <person name="Fluegel L."/>
            <person name="Davis C.M."/>
            <person name="Simpson J.R."/>
            <person name="Lauterbach L."/>
            <person name="Steele A.D."/>
            <person name="Gui C."/>
            <person name="Meng S."/>
            <person name="Li G."/>
            <person name="Viehrig K."/>
            <person name="Ye F."/>
            <person name="Su P."/>
            <person name="Kiefer A.F."/>
            <person name="Nichols A."/>
            <person name="Cepeda A.J."/>
            <person name="Yan W."/>
            <person name="Fan B."/>
            <person name="Jiang Y."/>
            <person name="Adhikari A."/>
            <person name="Zheng C.-J."/>
            <person name="Schuster L."/>
            <person name="Cowan T.M."/>
            <person name="Smanski M.J."/>
            <person name="Chevrette M.G."/>
            <person name="De Carvalho L.P.S."/>
            <person name="Shen B."/>
        </authorList>
    </citation>
    <scope>NUCLEOTIDE SEQUENCE [LARGE SCALE GENOMIC DNA]</scope>
    <source>
        <strain evidence="2 3">NPDC017990</strain>
    </source>
</reference>
<dbReference type="InterPro" id="IPR013901">
    <property type="entry name" value="Anthrone_oxy"/>
</dbReference>
<keyword evidence="1" id="KW-1133">Transmembrane helix</keyword>
<proteinExistence type="predicted"/>
<gene>
    <name evidence="2" type="ORF">ACH4F9_07970</name>
</gene>
<evidence type="ECO:0000313" key="3">
    <source>
        <dbReference type="Proteomes" id="UP001610818"/>
    </source>
</evidence>